<evidence type="ECO:0000256" key="4">
    <source>
        <dbReference type="PROSITE-ProRule" id="PRU00433"/>
    </source>
</evidence>
<evidence type="ECO:0000256" key="3">
    <source>
        <dbReference type="ARBA" id="ARBA00023004"/>
    </source>
</evidence>
<keyword evidence="8" id="KW-1185">Reference proteome</keyword>
<comment type="caution">
    <text evidence="7">The sequence shown here is derived from an EMBL/GenBank/DDBJ whole genome shotgun (WGS) entry which is preliminary data.</text>
</comment>
<dbReference type="AlphaFoldDB" id="A0A934UPN9"/>
<accession>A0A934UPN9</accession>
<feature type="domain" description="Cytochrome c" evidence="6">
    <location>
        <begin position="29"/>
        <end position="117"/>
    </location>
</feature>
<proteinExistence type="predicted"/>
<keyword evidence="2 4" id="KW-0479">Metal-binding</keyword>
<dbReference type="PROSITE" id="PS51007">
    <property type="entry name" value="CYTC"/>
    <property type="match status" value="1"/>
</dbReference>
<dbReference type="GO" id="GO:0020037">
    <property type="term" value="F:heme binding"/>
    <property type="evidence" value="ECO:0007669"/>
    <property type="project" value="InterPro"/>
</dbReference>
<feature type="chain" id="PRO_5038107448" evidence="5">
    <location>
        <begin position="24"/>
        <end position="137"/>
    </location>
</feature>
<dbReference type="PANTHER" id="PTHR35008">
    <property type="entry name" value="BLL4482 PROTEIN-RELATED"/>
    <property type="match status" value="1"/>
</dbReference>
<dbReference type="InterPro" id="IPR051459">
    <property type="entry name" value="Cytochrome_c-type_DH"/>
</dbReference>
<dbReference type="InterPro" id="IPR036909">
    <property type="entry name" value="Cyt_c-like_dom_sf"/>
</dbReference>
<reference evidence="7" key="1">
    <citation type="submission" date="2020-12" db="EMBL/GenBank/DDBJ databases">
        <title>Bacterial novel species Mucilaginibacter sp. SD-g isolated from soil.</title>
        <authorList>
            <person name="Jung H.-Y."/>
        </authorList>
    </citation>
    <scope>NUCLEOTIDE SEQUENCE</scope>
    <source>
        <strain evidence="7">SD-g</strain>
    </source>
</reference>
<dbReference type="InterPro" id="IPR009056">
    <property type="entry name" value="Cyt_c-like_dom"/>
</dbReference>
<dbReference type="Pfam" id="PF13442">
    <property type="entry name" value="Cytochrome_CBB3"/>
    <property type="match status" value="1"/>
</dbReference>
<keyword evidence="3 4" id="KW-0408">Iron</keyword>
<dbReference type="GO" id="GO:0046872">
    <property type="term" value="F:metal ion binding"/>
    <property type="evidence" value="ECO:0007669"/>
    <property type="project" value="UniProtKB-KW"/>
</dbReference>
<feature type="signal peptide" evidence="5">
    <location>
        <begin position="1"/>
        <end position="23"/>
    </location>
</feature>
<gene>
    <name evidence="7" type="ORF">I5M19_17680</name>
</gene>
<dbReference type="PROSITE" id="PS51257">
    <property type="entry name" value="PROKAR_LIPOPROTEIN"/>
    <property type="match status" value="1"/>
</dbReference>
<evidence type="ECO:0000256" key="1">
    <source>
        <dbReference type="ARBA" id="ARBA00022617"/>
    </source>
</evidence>
<evidence type="ECO:0000313" key="7">
    <source>
        <dbReference type="EMBL" id="MBK0381157.1"/>
    </source>
</evidence>
<keyword evidence="5" id="KW-0732">Signal</keyword>
<dbReference type="RefSeq" id="WP_200067671.1">
    <property type="nucleotide sequence ID" value="NZ_JAEHFW010000003.1"/>
</dbReference>
<evidence type="ECO:0000259" key="6">
    <source>
        <dbReference type="PROSITE" id="PS51007"/>
    </source>
</evidence>
<protein>
    <submittedName>
        <fullName evidence="7">Cytochrome c</fullName>
    </submittedName>
</protein>
<organism evidence="7 8">
    <name type="scientific">Mucilaginibacter segetis</name>
    <dbReference type="NCBI Taxonomy" id="2793071"/>
    <lineage>
        <taxon>Bacteria</taxon>
        <taxon>Pseudomonadati</taxon>
        <taxon>Bacteroidota</taxon>
        <taxon>Sphingobacteriia</taxon>
        <taxon>Sphingobacteriales</taxon>
        <taxon>Sphingobacteriaceae</taxon>
        <taxon>Mucilaginibacter</taxon>
    </lineage>
</organism>
<evidence type="ECO:0000313" key="8">
    <source>
        <dbReference type="Proteomes" id="UP000613193"/>
    </source>
</evidence>
<dbReference type="EMBL" id="JAEHFW010000003">
    <property type="protein sequence ID" value="MBK0381157.1"/>
    <property type="molecule type" value="Genomic_DNA"/>
</dbReference>
<dbReference type="PANTHER" id="PTHR35008:SF8">
    <property type="entry name" value="ALCOHOL DEHYDROGENASE CYTOCHROME C SUBUNIT"/>
    <property type="match status" value="1"/>
</dbReference>
<sequence>MKLKIITLSLILLTMIVSCQSQDQLEFKRYYTSGSLIYQQRCQNCHGKNGEGLSALIPPLTDSVFLAANKQKLACFVKYGLNTEVVINGKKFEDQMPATDLTPVELAEVLTYVTNSFGNKMGTISAEQVNAHLQQCR</sequence>
<keyword evidence="1 4" id="KW-0349">Heme</keyword>
<dbReference type="SUPFAM" id="SSF46626">
    <property type="entry name" value="Cytochrome c"/>
    <property type="match status" value="1"/>
</dbReference>
<dbReference type="GO" id="GO:0009055">
    <property type="term" value="F:electron transfer activity"/>
    <property type="evidence" value="ECO:0007669"/>
    <property type="project" value="InterPro"/>
</dbReference>
<dbReference type="Proteomes" id="UP000613193">
    <property type="component" value="Unassembled WGS sequence"/>
</dbReference>
<dbReference type="Gene3D" id="1.10.760.10">
    <property type="entry name" value="Cytochrome c-like domain"/>
    <property type="match status" value="1"/>
</dbReference>
<name>A0A934UPN9_9SPHI</name>
<evidence type="ECO:0000256" key="5">
    <source>
        <dbReference type="SAM" id="SignalP"/>
    </source>
</evidence>
<evidence type="ECO:0000256" key="2">
    <source>
        <dbReference type="ARBA" id="ARBA00022723"/>
    </source>
</evidence>